<dbReference type="AlphaFoldDB" id="A0A0F9GB47"/>
<organism evidence="1">
    <name type="scientific">marine sediment metagenome</name>
    <dbReference type="NCBI Taxonomy" id="412755"/>
    <lineage>
        <taxon>unclassified sequences</taxon>
        <taxon>metagenomes</taxon>
        <taxon>ecological metagenomes</taxon>
    </lineage>
</organism>
<proteinExistence type="predicted"/>
<gene>
    <name evidence="1" type="ORF">LCGC14_1848020</name>
</gene>
<sequence>MKGLGSTPSFALLRVFDDWQQRFTEFHALNPHPAFTLIDEVSPPFDPDRQPGIAPLRMTLDDLDAIIAYVATMEPADLGAPMVAN</sequence>
<accession>A0A0F9GB47</accession>
<protein>
    <recommendedName>
        <fullName evidence="2">Cytochrome c domain-containing protein</fullName>
    </recommendedName>
</protein>
<name>A0A0F9GB47_9ZZZZ</name>
<evidence type="ECO:0000313" key="1">
    <source>
        <dbReference type="EMBL" id="KKL96084.1"/>
    </source>
</evidence>
<evidence type="ECO:0008006" key="2">
    <source>
        <dbReference type="Google" id="ProtNLM"/>
    </source>
</evidence>
<comment type="caution">
    <text evidence="1">The sequence shown here is derived from an EMBL/GenBank/DDBJ whole genome shotgun (WGS) entry which is preliminary data.</text>
</comment>
<reference evidence="1" key="1">
    <citation type="journal article" date="2015" name="Nature">
        <title>Complex archaea that bridge the gap between prokaryotes and eukaryotes.</title>
        <authorList>
            <person name="Spang A."/>
            <person name="Saw J.H."/>
            <person name="Jorgensen S.L."/>
            <person name="Zaremba-Niedzwiedzka K."/>
            <person name="Martijn J."/>
            <person name="Lind A.E."/>
            <person name="van Eijk R."/>
            <person name="Schleper C."/>
            <person name="Guy L."/>
            <person name="Ettema T.J."/>
        </authorList>
    </citation>
    <scope>NUCLEOTIDE SEQUENCE</scope>
</reference>
<dbReference type="EMBL" id="LAZR01018524">
    <property type="protein sequence ID" value="KKL96084.1"/>
    <property type="molecule type" value="Genomic_DNA"/>
</dbReference>